<gene>
    <name evidence="1" type="ORF">S01H1_20517</name>
</gene>
<dbReference type="AlphaFoldDB" id="X0U151"/>
<proteinExistence type="predicted"/>
<dbReference type="EMBL" id="BARS01011239">
    <property type="protein sequence ID" value="GAF99493.1"/>
    <property type="molecule type" value="Genomic_DNA"/>
</dbReference>
<feature type="non-terminal residue" evidence="1">
    <location>
        <position position="67"/>
    </location>
</feature>
<comment type="caution">
    <text evidence="1">The sequence shown here is derived from an EMBL/GenBank/DDBJ whole genome shotgun (WGS) entry which is preliminary data.</text>
</comment>
<accession>X0U151</accession>
<protein>
    <submittedName>
        <fullName evidence="1">Uncharacterized protein</fullName>
    </submittedName>
</protein>
<evidence type="ECO:0000313" key="1">
    <source>
        <dbReference type="EMBL" id="GAF99493.1"/>
    </source>
</evidence>
<name>X0U151_9ZZZZ</name>
<organism evidence="1">
    <name type="scientific">marine sediment metagenome</name>
    <dbReference type="NCBI Taxonomy" id="412755"/>
    <lineage>
        <taxon>unclassified sequences</taxon>
        <taxon>metagenomes</taxon>
        <taxon>ecological metagenomes</taxon>
    </lineage>
</organism>
<sequence>MGGDAVFGAAVHLIGANLHLQGPRVQAEDSGVEGLVHALLRVGDVIVEGAREGTPQSVDDAQGRIQA</sequence>
<reference evidence="1" key="1">
    <citation type="journal article" date="2014" name="Front. Microbiol.">
        <title>High frequency of phylogenetically diverse reductive dehalogenase-homologous genes in deep subseafloor sedimentary metagenomes.</title>
        <authorList>
            <person name="Kawai M."/>
            <person name="Futagami T."/>
            <person name="Toyoda A."/>
            <person name="Takaki Y."/>
            <person name="Nishi S."/>
            <person name="Hori S."/>
            <person name="Arai W."/>
            <person name="Tsubouchi T."/>
            <person name="Morono Y."/>
            <person name="Uchiyama I."/>
            <person name="Ito T."/>
            <person name="Fujiyama A."/>
            <person name="Inagaki F."/>
            <person name="Takami H."/>
        </authorList>
    </citation>
    <scope>NUCLEOTIDE SEQUENCE</scope>
    <source>
        <strain evidence="1">Expedition CK06-06</strain>
    </source>
</reference>